<proteinExistence type="predicted"/>
<sequence length="155" mass="17880">MKHPYAVISFFLGLLVVGLLSGIAKRPMQDHPTLLYKYTAHIAGHTPMLNTDKGTEETTEELEELLVNLPQISISLAYPNPASEYVFFNYQIQDRNHRYFIGISDVLGANSRMYPLDPDSRQLRIHLRDMAPGIYFYSLWMNERVIATRKLIVKH</sequence>
<evidence type="ECO:0000259" key="1">
    <source>
        <dbReference type="Pfam" id="PF18962"/>
    </source>
</evidence>
<dbReference type="InterPro" id="IPR026444">
    <property type="entry name" value="Secre_tail"/>
</dbReference>
<accession>A0A846MPT3</accession>
<gene>
    <name evidence="2" type="ORF">FHS56_000927</name>
</gene>
<feature type="domain" description="Secretion system C-terminal sorting" evidence="1">
    <location>
        <begin position="78"/>
        <end position="153"/>
    </location>
</feature>
<dbReference type="NCBIfam" id="TIGR04183">
    <property type="entry name" value="Por_Secre_tail"/>
    <property type="match status" value="1"/>
</dbReference>
<dbReference type="Pfam" id="PF18962">
    <property type="entry name" value="Por_Secre_tail"/>
    <property type="match status" value="1"/>
</dbReference>
<reference evidence="2 3" key="1">
    <citation type="submission" date="2020-03" db="EMBL/GenBank/DDBJ databases">
        <title>Genomic Encyclopedia of Type Strains, Phase IV (KMG-IV): sequencing the most valuable type-strain genomes for metagenomic binning, comparative biology and taxonomic classification.</title>
        <authorList>
            <person name="Goeker M."/>
        </authorList>
    </citation>
    <scope>NUCLEOTIDE SEQUENCE [LARGE SCALE GENOMIC DNA]</scope>
    <source>
        <strain evidence="2 3">DSM 5718</strain>
    </source>
</reference>
<evidence type="ECO:0000313" key="3">
    <source>
        <dbReference type="Proteomes" id="UP000537126"/>
    </source>
</evidence>
<dbReference type="RefSeq" id="WP_166918680.1">
    <property type="nucleotide sequence ID" value="NZ_JAASRN010000001.1"/>
</dbReference>
<organism evidence="2 3">
    <name type="scientific">Thermonema lapsum</name>
    <dbReference type="NCBI Taxonomy" id="28195"/>
    <lineage>
        <taxon>Bacteria</taxon>
        <taxon>Pseudomonadati</taxon>
        <taxon>Bacteroidota</taxon>
        <taxon>Cytophagia</taxon>
        <taxon>Cytophagales</taxon>
        <taxon>Thermonemataceae</taxon>
        <taxon>Thermonema</taxon>
    </lineage>
</organism>
<protein>
    <recommendedName>
        <fullName evidence="1">Secretion system C-terminal sorting domain-containing protein</fullName>
    </recommendedName>
</protein>
<dbReference type="Proteomes" id="UP000537126">
    <property type="component" value="Unassembled WGS sequence"/>
</dbReference>
<name>A0A846MPT3_9BACT</name>
<comment type="caution">
    <text evidence="2">The sequence shown here is derived from an EMBL/GenBank/DDBJ whole genome shotgun (WGS) entry which is preliminary data.</text>
</comment>
<dbReference type="EMBL" id="JAASRN010000001">
    <property type="protein sequence ID" value="NIK73441.1"/>
    <property type="molecule type" value="Genomic_DNA"/>
</dbReference>
<keyword evidence="3" id="KW-1185">Reference proteome</keyword>
<dbReference type="AlphaFoldDB" id="A0A846MPT3"/>
<evidence type="ECO:0000313" key="2">
    <source>
        <dbReference type="EMBL" id="NIK73441.1"/>
    </source>
</evidence>